<protein>
    <recommendedName>
        <fullName evidence="7">EamA domain-containing protein</fullName>
    </recommendedName>
</protein>
<sequence length="387" mass="38697">MARAALSTLGTTSGALHGVMGAASVGMVRSVGALLVVLSALGFAMSSIIVRSAADAGLATLAITFYVGLVRFAMCLLFVLLRGDVRKRALCAGHGWDFVALCVFRQALGAVSILGAFAAFAKIPIGNATVLLFTSPVWTTAMAFCWLGEPITRTGQIAAVFVCAGVALVAHASASGDGDGVAPDGVAVDATAAVVGTALALVASLSDAAFLVATRAIGPRQGSVPLTMWMGFSISASTGPLCVLMGIPIAPGSVASRTLLILFAGGIASLLANVALNCGLEKLEAAPANVLGALQVPIAYVLQLAIMHQAATPSATFGAAVIVVCALLVTLAKGEPAPSLASAAPGDVEGDAQPLLGARRDSPHHATGGVAVQSRPAWPAAALEHME</sequence>
<dbReference type="SUPFAM" id="SSF103481">
    <property type="entry name" value="Multidrug resistance efflux transporter EmrE"/>
    <property type="match status" value="2"/>
</dbReference>
<dbReference type="OrthoDB" id="306876at2759"/>
<feature type="transmembrane region" description="Helical" evidence="6">
    <location>
        <begin position="125"/>
        <end position="147"/>
    </location>
</feature>
<evidence type="ECO:0000313" key="8">
    <source>
        <dbReference type="EMBL" id="KAG8469397.1"/>
    </source>
</evidence>
<feature type="transmembrane region" description="Helical" evidence="6">
    <location>
        <begin position="31"/>
        <end position="50"/>
    </location>
</feature>
<dbReference type="GO" id="GO:0016020">
    <property type="term" value="C:membrane"/>
    <property type="evidence" value="ECO:0007669"/>
    <property type="project" value="UniProtKB-SubCell"/>
</dbReference>
<dbReference type="Pfam" id="PF00892">
    <property type="entry name" value="EamA"/>
    <property type="match status" value="1"/>
</dbReference>
<comment type="caution">
    <text evidence="8">The sequence shown here is derived from an EMBL/GenBank/DDBJ whole genome shotgun (WGS) entry which is preliminary data.</text>
</comment>
<feature type="transmembrane region" description="Helical" evidence="6">
    <location>
        <begin position="226"/>
        <end position="247"/>
    </location>
</feature>
<dbReference type="InterPro" id="IPR037185">
    <property type="entry name" value="EmrE-like"/>
</dbReference>
<dbReference type="Proteomes" id="UP000751190">
    <property type="component" value="Unassembled WGS sequence"/>
</dbReference>
<dbReference type="PANTHER" id="PTHR22911:SF6">
    <property type="entry name" value="SOLUTE CARRIER FAMILY 35 MEMBER G1"/>
    <property type="match status" value="1"/>
</dbReference>
<evidence type="ECO:0000256" key="4">
    <source>
        <dbReference type="ARBA" id="ARBA00023136"/>
    </source>
</evidence>
<reference evidence="8" key="1">
    <citation type="submission" date="2021-05" db="EMBL/GenBank/DDBJ databases">
        <title>The genome of the haptophyte Pavlova lutheri (Diacronema luteri, Pavlovales) - a model for lipid biosynthesis in eukaryotic algae.</title>
        <authorList>
            <person name="Hulatt C.J."/>
            <person name="Posewitz M.C."/>
        </authorList>
    </citation>
    <scope>NUCLEOTIDE SEQUENCE</scope>
    <source>
        <strain evidence="8">NIVA-4/92</strain>
    </source>
</reference>
<keyword evidence="2 6" id="KW-0812">Transmembrane</keyword>
<gene>
    <name evidence="8" type="ORF">KFE25_005852</name>
</gene>
<feature type="transmembrane region" description="Helical" evidence="6">
    <location>
        <begin position="259"/>
        <end position="276"/>
    </location>
</feature>
<keyword evidence="9" id="KW-1185">Reference proteome</keyword>
<dbReference type="AlphaFoldDB" id="A0A8J5XVT7"/>
<evidence type="ECO:0000256" key="2">
    <source>
        <dbReference type="ARBA" id="ARBA00022692"/>
    </source>
</evidence>
<feature type="transmembrane region" description="Helical" evidence="6">
    <location>
        <begin position="192"/>
        <end position="214"/>
    </location>
</feature>
<feature type="transmembrane region" description="Helical" evidence="6">
    <location>
        <begin position="288"/>
        <end position="308"/>
    </location>
</feature>
<evidence type="ECO:0000256" key="6">
    <source>
        <dbReference type="SAM" id="Phobius"/>
    </source>
</evidence>
<proteinExistence type="predicted"/>
<feature type="transmembrane region" description="Helical" evidence="6">
    <location>
        <begin position="154"/>
        <end position="172"/>
    </location>
</feature>
<feature type="region of interest" description="Disordered" evidence="5">
    <location>
        <begin position="351"/>
        <end position="371"/>
    </location>
</feature>
<evidence type="ECO:0000313" key="9">
    <source>
        <dbReference type="Proteomes" id="UP000751190"/>
    </source>
</evidence>
<dbReference type="InterPro" id="IPR000620">
    <property type="entry name" value="EamA_dom"/>
</dbReference>
<evidence type="ECO:0000256" key="3">
    <source>
        <dbReference type="ARBA" id="ARBA00022989"/>
    </source>
</evidence>
<feature type="transmembrane region" description="Helical" evidence="6">
    <location>
        <begin position="314"/>
        <end position="332"/>
    </location>
</feature>
<organism evidence="8 9">
    <name type="scientific">Diacronema lutheri</name>
    <name type="common">Unicellular marine alga</name>
    <name type="synonym">Monochrysis lutheri</name>
    <dbReference type="NCBI Taxonomy" id="2081491"/>
    <lineage>
        <taxon>Eukaryota</taxon>
        <taxon>Haptista</taxon>
        <taxon>Haptophyta</taxon>
        <taxon>Pavlovophyceae</taxon>
        <taxon>Pavlovales</taxon>
        <taxon>Pavlovaceae</taxon>
        <taxon>Diacronema</taxon>
    </lineage>
</organism>
<evidence type="ECO:0000256" key="5">
    <source>
        <dbReference type="SAM" id="MobiDB-lite"/>
    </source>
</evidence>
<keyword evidence="4 6" id="KW-0472">Membrane</keyword>
<feature type="domain" description="EamA" evidence="7">
    <location>
        <begin position="32"/>
        <end position="169"/>
    </location>
</feature>
<accession>A0A8J5XVT7</accession>
<dbReference type="EMBL" id="JAGTXO010000002">
    <property type="protein sequence ID" value="KAG8469397.1"/>
    <property type="molecule type" value="Genomic_DNA"/>
</dbReference>
<keyword evidence="3 6" id="KW-1133">Transmembrane helix</keyword>
<feature type="transmembrane region" description="Helical" evidence="6">
    <location>
        <begin position="57"/>
        <end position="80"/>
    </location>
</feature>
<comment type="subcellular location">
    <subcellularLocation>
        <location evidence="1">Membrane</location>
        <topology evidence="1">Multi-pass membrane protein</topology>
    </subcellularLocation>
</comment>
<dbReference type="PANTHER" id="PTHR22911">
    <property type="entry name" value="ACYL-MALONYL CONDENSING ENZYME-RELATED"/>
    <property type="match status" value="1"/>
</dbReference>
<name>A0A8J5XVT7_DIALT</name>
<dbReference type="OMA" id="VYAQMIF"/>
<evidence type="ECO:0000256" key="1">
    <source>
        <dbReference type="ARBA" id="ARBA00004141"/>
    </source>
</evidence>
<evidence type="ECO:0000259" key="7">
    <source>
        <dbReference type="Pfam" id="PF00892"/>
    </source>
</evidence>